<dbReference type="STRING" id="578942.SAMN05216289_13313"/>
<dbReference type="Gene3D" id="1.10.10.10">
    <property type="entry name" value="Winged helix-like DNA-binding domain superfamily/Winged helix DNA-binding domain"/>
    <property type="match status" value="1"/>
</dbReference>
<dbReference type="EMBL" id="FOVF01000033">
    <property type="protein sequence ID" value="SFN58220.1"/>
    <property type="molecule type" value="Genomic_DNA"/>
</dbReference>
<dbReference type="SMART" id="SM00421">
    <property type="entry name" value="HTH_LUXR"/>
    <property type="match status" value="1"/>
</dbReference>
<dbReference type="Pfam" id="PF00196">
    <property type="entry name" value="GerE"/>
    <property type="match status" value="1"/>
</dbReference>
<sequence>MARTGRPPFDDVLTPAEWRVTECVRHGLTNAQIAKRLDVSRDAIKYHVANVLQKLGLTSRKELRHWDGIRKSSALFGRKHPVDASIKIEALGQIARTVRDIRAAESWYRDVLGLPHLYTFGKLAFFDCAGVRLFLSEGDAPAAESILYFRVQDIHATHAALTVRGVEFINAPHRVHQHDDGTEEWMAFFNDNEGRPLALMSQVAPR</sequence>
<accession>A0A1I5A781</accession>
<dbReference type="InterPro" id="IPR000792">
    <property type="entry name" value="Tscrpt_reg_LuxR_C"/>
</dbReference>
<dbReference type="PRINTS" id="PR00038">
    <property type="entry name" value="HTHLUXR"/>
</dbReference>
<evidence type="ECO:0000256" key="3">
    <source>
        <dbReference type="ARBA" id="ARBA00023163"/>
    </source>
</evidence>
<organism evidence="6 7">
    <name type="scientific">Dokdonella immobilis</name>
    <dbReference type="NCBI Taxonomy" id="578942"/>
    <lineage>
        <taxon>Bacteria</taxon>
        <taxon>Pseudomonadati</taxon>
        <taxon>Pseudomonadota</taxon>
        <taxon>Gammaproteobacteria</taxon>
        <taxon>Lysobacterales</taxon>
        <taxon>Rhodanobacteraceae</taxon>
        <taxon>Dokdonella</taxon>
    </lineage>
</organism>
<dbReference type="GO" id="GO:0006355">
    <property type="term" value="P:regulation of DNA-templated transcription"/>
    <property type="evidence" value="ECO:0007669"/>
    <property type="project" value="InterPro"/>
</dbReference>
<dbReference type="CDD" id="cd06170">
    <property type="entry name" value="LuxR_C_like"/>
    <property type="match status" value="1"/>
</dbReference>
<keyword evidence="1" id="KW-0805">Transcription regulation</keyword>
<keyword evidence="7" id="KW-1185">Reference proteome</keyword>
<dbReference type="PANTHER" id="PTHR44688:SF16">
    <property type="entry name" value="DNA-BINDING TRANSCRIPTIONAL ACTIVATOR DEVR_DOSR"/>
    <property type="match status" value="1"/>
</dbReference>
<dbReference type="Proteomes" id="UP000198575">
    <property type="component" value="Unassembled WGS sequence"/>
</dbReference>
<name>A0A1I5A781_9GAMM</name>
<protein>
    <submittedName>
        <fullName evidence="6">Glyoxalase/Bleomycin resistance protein/Dioxygenase superfamily protein</fullName>
    </submittedName>
</protein>
<evidence type="ECO:0000259" key="4">
    <source>
        <dbReference type="PROSITE" id="PS50043"/>
    </source>
</evidence>
<evidence type="ECO:0000313" key="6">
    <source>
        <dbReference type="EMBL" id="SFN58220.1"/>
    </source>
</evidence>
<dbReference type="SUPFAM" id="SSF46894">
    <property type="entry name" value="C-terminal effector domain of the bipartite response regulators"/>
    <property type="match status" value="1"/>
</dbReference>
<dbReference type="Gene3D" id="3.10.180.10">
    <property type="entry name" value="2,3-Dihydroxybiphenyl 1,2-Dioxygenase, domain 1"/>
    <property type="match status" value="1"/>
</dbReference>
<dbReference type="InterPro" id="IPR016032">
    <property type="entry name" value="Sig_transdc_resp-reg_C-effctor"/>
</dbReference>
<dbReference type="OrthoDB" id="9804944at2"/>
<proteinExistence type="predicted"/>
<dbReference type="GO" id="GO:0003677">
    <property type="term" value="F:DNA binding"/>
    <property type="evidence" value="ECO:0007669"/>
    <property type="project" value="UniProtKB-KW"/>
</dbReference>
<keyword evidence="2" id="KW-0238">DNA-binding</keyword>
<dbReference type="InterPro" id="IPR037523">
    <property type="entry name" value="VOC_core"/>
</dbReference>
<feature type="domain" description="VOC" evidence="5">
    <location>
        <begin position="90"/>
        <end position="202"/>
    </location>
</feature>
<gene>
    <name evidence="6" type="ORF">SAMN05216289_13313</name>
</gene>
<dbReference type="InterPro" id="IPR036388">
    <property type="entry name" value="WH-like_DNA-bd_sf"/>
</dbReference>
<dbReference type="CDD" id="cd06587">
    <property type="entry name" value="VOC"/>
    <property type="match status" value="1"/>
</dbReference>
<dbReference type="RefSeq" id="WP_092410145.1">
    <property type="nucleotide sequence ID" value="NZ_FOVF01000033.1"/>
</dbReference>
<dbReference type="InterPro" id="IPR029068">
    <property type="entry name" value="Glyas_Bleomycin-R_OHBP_Dase"/>
</dbReference>
<reference evidence="6 7" key="1">
    <citation type="submission" date="2016-10" db="EMBL/GenBank/DDBJ databases">
        <authorList>
            <person name="de Groot N.N."/>
        </authorList>
    </citation>
    <scope>NUCLEOTIDE SEQUENCE [LARGE SCALE GENOMIC DNA]</scope>
    <source>
        <strain evidence="6 7">CGMCC 1.7659</strain>
    </source>
</reference>
<keyword evidence="6" id="KW-0223">Dioxygenase</keyword>
<keyword evidence="3" id="KW-0804">Transcription</keyword>
<evidence type="ECO:0000256" key="2">
    <source>
        <dbReference type="ARBA" id="ARBA00023125"/>
    </source>
</evidence>
<dbReference type="PROSITE" id="PS50043">
    <property type="entry name" value="HTH_LUXR_2"/>
    <property type="match status" value="1"/>
</dbReference>
<dbReference type="PANTHER" id="PTHR44688">
    <property type="entry name" value="DNA-BINDING TRANSCRIPTIONAL ACTIVATOR DEVR_DOSR"/>
    <property type="match status" value="1"/>
</dbReference>
<feature type="domain" description="HTH luxR-type" evidence="4">
    <location>
        <begin position="10"/>
        <end position="71"/>
    </location>
</feature>
<dbReference type="Pfam" id="PF00903">
    <property type="entry name" value="Glyoxalase"/>
    <property type="match status" value="1"/>
</dbReference>
<evidence type="ECO:0000256" key="1">
    <source>
        <dbReference type="ARBA" id="ARBA00023015"/>
    </source>
</evidence>
<dbReference type="PROSITE" id="PS51819">
    <property type="entry name" value="VOC"/>
    <property type="match status" value="1"/>
</dbReference>
<evidence type="ECO:0000313" key="7">
    <source>
        <dbReference type="Proteomes" id="UP000198575"/>
    </source>
</evidence>
<dbReference type="AlphaFoldDB" id="A0A1I5A781"/>
<dbReference type="GO" id="GO:0051213">
    <property type="term" value="F:dioxygenase activity"/>
    <property type="evidence" value="ECO:0007669"/>
    <property type="project" value="UniProtKB-KW"/>
</dbReference>
<dbReference type="SUPFAM" id="SSF54593">
    <property type="entry name" value="Glyoxalase/Bleomycin resistance protein/Dihydroxybiphenyl dioxygenase"/>
    <property type="match status" value="1"/>
</dbReference>
<dbReference type="InterPro" id="IPR004360">
    <property type="entry name" value="Glyas_Fos-R_dOase_dom"/>
</dbReference>
<keyword evidence="6" id="KW-0560">Oxidoreductase</keyword>
<evidence type="ECO:0000259" key="5">
    <source>
        <dbReference type="PROSITE" id="PS51819"/>
    </source>
</evidence>